<keyword evidence="1" id="KW-0378">Hydrolase</keyword>
<dbReference type="RefSeq" id="WP_157458855.1">
    <property type="nucleotide sequence ID" value="NZ_WQLB01000009.1"/>
</dbReference>
<sequence length="189" mass="20788">MTAEKAQRAADLFGITDRKSVAAWLANMAVEAGIQPKRENLFYTTPQRLRAVWPSRFDPRHGGRHDPNAYLRNPERLANLVYAGRLGNGDTASGDGWAFRGWGHLQITGRANTLAVERAVDLPLTAQPDLLEQMGVGLLGGAYYWARMSQANRLAAAGEIWGTRRAVNGPAMLHADEMVALYQKALPHL</sequence>
<name>A0A7C9M8B0_9DEIO</name>
<dbReference type="InterPro" id="IPR052354">
    <property type="entry name" value="Cell_Wall_Dynamics_Protein"/>
</dbReference>
<dbReference type="EMBL" id="WQLB01000009">
    <property type="protein sequence ID" value="MVN86803.1"/>
    <property type="molecule type" value="Genomic_DNA"/>
</dbReference>
<gene>
    <name evidence="1" type="ORF">GO986_08510</name>
</gene>
<dbReference type="InterPro" id="IPR023346">
    <property type="entry name" value="Lysozyme-like_dom_sf"/>
</dbReference>
<dbReference type="SUPFAM" id="SSF53955">
    <property type="entry name" value="Lysozyme-like"/>
    <property type="match status" value="1"/>
</dbReference>
<dbReference type="GO" id="GO:0016787">
    <property type="term" value="F:hydrolase activity"/>
    <property type="evidence" value="ECO:0007669"/>
    <property type="project" value="UniProtKB-KW"/>
</dbReference>
<accession>A0A7C9M8B0</accession>
<dbReference type="PANTHER" id="PTHR34408:SF1">
    <property type="entry name" value="GLYCOSYL HYDROLASE FAMILY 19 DOMAIN-CONTAINING PROTEIN HI_1415"/>
    <property type="match status" value="1"/>
</dbReference>
<dbReference type="Proteomes" id="UP000483286">
    <property type="component" value="Unassembled WGS sequence"/>
</dbReference>
<keyword evidence="2" id="KW-1185">Reference proteome</keyword>
<protein>
    <submittedName>
        <fullName evidence="1">Glycoside hydrolase family 19 protein</fullName>
    </submittedName>
</protein>
<proteinExistence type="predicted"/>
<evidence type="ECO:0000313" key="1">
    <source>
        <dbReference type="EMBL" id="MVN86803.1"/>
    </source>
</evidence>
<organism evidence="1 2">
    <name type="scientific">Deinococcus arboris</name>
    <dbReference type="NCBI Taxonomy" id="2682977"/>
    <lineage>
        <taxon>Bacteria</taxon>
        <taxon>Thermotogati</taxon>
        <taxon>Deinococcota</taxon>
        <taxon>Deinococci</taxon>
        <taxon>Deinococcales</taxon>
        <taxon>Deinococcaceae</taxon>
        <taxon>Deinococcus</taxon>
    </lineage>
</organism>
<reference evidence="1 2" key="1">
    <citation type="submission" date="2019-12" db="EMBL/GenBank/DDBJ databases">
        <title>Deinococcus sp. HMF7620 Genome sequencing and assembly.</title>
        <authorList>
            <person name="Kang H."/>
            <person name="Kim H."/>
            <person name="Joh K."/>
        </authorList>
    </citation>
    <scope>NUCLEOTIDE SEQUENCE [LARGE SCALE GENOMIC DNA]</scope>
    <source>
        <strain evidence="1 2">HMF7620</strain>
    </source>
</reference>
<dbReference type="AlphaFoldDB" id="A0A7C9M8B0"/>
<comment type="caution">
    <text evidence="1">The sequence shown here is derived from an EMBL/GenBank/DDBJ whole genome shotgun (WGS) entry which is preliminary data.</text>
</comment>
<evidence type="ECO:0000313" key="2">
    <source>
        <dbReference type="Proteomes" id="UP000483286"/>
    </source>
</evidence>
<dbReference type="PANTHER" id="PTHR34408">
    <property type="entry name" value="FAMILY PROTEIN, PUTATIVE-RELATED"/>
    <property type="match status" value="1"/>
</dbReference>
<dbReference type="Gene3D" id="1.10.530.10">
    <property type="match status" value="1"/>
</dbReference>